<organism evidence="6 7">
    <name type="scientific">Undibacterium luofuense</name>
    <dbReference type="NCBI Taxonomy" id="2828733"/>
    <lineage>
        <taxon>Bacteria</taxon>
        <taxon>Pseudomonadati</taxon>
        <taxon>Pseudomonadota</taxon>
        <taxon>Betaproteobacteria</taxon>
        <taxon>Burkholderiales</taxon>
        <taxon>Oxalobacteraceae</taxon>
        <taxon>Undibacterium</taxon>
    </lineage>
</organism>
<gene>
    <name evidence="6" type="ORF">KDM89_04425</name>
</gene>
<dbReference type="PANTHER" id="PTHR11528">
    <property type="entry name" value="HEAT SHOCK PROTEIN 90 FAMILY MEMBER"/>
    <property type="match status" value="1"/>
</dbReference>
<dbReference type="GO" id="GO:0051082">
    <property type="term" value="F:unfolded protein binding"/>
    <property type="evidence" value="ECO:0007669"/>
    <property type="project" value="InterPro"/>
</dbReference>
<keyword evidence="4" id="KW-0143">Chaperone</keyword>
<name>A0A941DK03_9BURK</name>
<dbReference type="GO" id="GO:0016887">
    <property type="term" value="F:ATP hydrolysis activity"/>
    <property type="evidence" value="ECO:0007669"/>
    <property type="project" value="InterPro"/>
</dbReference>
<feature type="domain" description="HD-CE" evidence="5">
    <location>
        <begin position="57"/>
        <end position="312"/>
    </location>
</feature>
<reference evidence="6" key="1">
    <citation type="submission" date="2021-04" db="EMBL/GenBank/DDBJ databases">
        <title>novel species isolated from subtropical streams in China.</title>
        <authorList>
            <person name="Lu H."/>
        </authorList>
    </citation>
    <scope>NUCLEOTIDE SEQUENCE</scope>
    <source>
        <strain evidence="6">LFS511W</strain>
    </source>
</reference>
<dbReference type="InterPro" id="IPR056471">
    <property type="entry name" value="HD-CE"/>
</dbReference>
<evidence type="ECO:0000256" key="2">
    <source>
        <dbReference type="ARBA" id="ARBA00022741"/>
    </source>
</evidence>
<dbReference type="AlphaFoldDB" id="A0A941DK03"/>
<evidence type="ECO:0000313" key="6">
    <source>
        <dbReference type="EMBL" id="MBR7781380.1"/>
    </source>
</evidence>
<proteinExistence type="inferred from homology"/>
<sequence length="833" mass="94120">MLNVGEKMRVIEQTGLWKRSLGNVTGENATEVNRLVETFKRFRNHVEQLISFAKDQLPGLTIHDISHLDALWRVADQIAGDQYPLNPLEAFVFGGAVLLHDAAHVVQAYPDGVDGLRQKIIWKDIVAQNYGGVEPAPGTNEFKQVFFSVARHLHAEQAMNLLDIEWSGRKLLEDFDLRNSVGVLIGKIAASHHWSMVRVQQEFCGRRRIKSPPTGFPIGWKVDALKLACLLRSADAAHIDSERAPSFLMAVMQPKGVSAHHWSFQNKLNQPTRDDRTALLRIDSMWPFNEKERDSWWLAFDTAKMIDLELRQVKVLMREEGCSEFAVNGVAGIESAKNFSEIVEVEGWEPVDVKPRIGNVARIIETLGGRALYGDRPEKAIYELLQNAFDAIRAARCLGYLKNNEGRVEVSIEKIEGGKFKFTVSDDGIGMSRYVLTEVLLDFGESLWRSDDIYTELPNLRSSSFEPIGKFGIGFFSVFMLSDQVLVTTKKYPVGSEEINEQLELHFENGLHSRPVLRVQKNSEKFIRNGTKVELILDVEKVDQLLKNILFKGSELYWKQLKQSKEIGSLFAKAIASICPTADINIYFCYDNSEIKLVEANDWWHLDDEKLCERLGLKARKLTPISKNNKIVGRVDAFPKSGLYCSVTVQGIAYARMAGAIGVICADNNSLVASRNEIVIEKDSFDWRGWAVAKLEATDEMSSEELCIIKSVLPEKNLAIWDSSLGLIDDSSLLSVANRNGKIKVICSGGIEFKRISTRLNSYWEREDDLVFVSDAIDCQELNPEWDWRLFLMNLLNKSGGSWTIKDDWISLSSSKVKSISEIKCECFTFMKT</sequence>
<evidence type="ECO:0000256" key="3">
    <source>
        <dbReference type="ARBA" id="ARBA00022840"/>
    </source>
</evidence>
<dbReference type="Proteomes" id="UP000680067">
    <property type="component" value="Unassembled WGS sequence"/>
</dbReference>
<evidence type="ECO:0000313" key="7">
    <source>
        <dbReference type="Proteomes" id="UP000680067"/>
    </source>
</evidence>
<dbReference type="PRINTS" id="PR00775">
    <property type="entry name" value="HEATSHOCK90"/>
</dbReference>
<dbReference type="Gene3D" id="3.30.565.10">
    <property type="entry name" value="Histidine kinase-like ATPase, C-terminal domain"/>
    <property type="match status" value="1"/>
</dbReference>
<dbReference type="InterPro" id="IPR036890">
    <property type="entry name" value="HATPase_C_sf"/>
</dbReference>
<keyword evidence="7" id="KW-1185">Reference proteome</keyword>
<keyword evidence="3 6" id="KW-0067">ATP-binding</keyword>
<comment type="caution">
    <text evidence="6">The sequence shown here is derived from an EMBL/GenBank/DDBJ whole genome shotgun (WGS) entry which is preliminary data.</text>
</comment>
<dbReference type="InterPro" id="IPR020575">
    <property type="entry name" value="Hsp90_N"/>
</dbReference>
<dbReference type="SUPFAM" id="SSF55874">
    <property type="entry name" value="ATPase domain of HSP90 chaperone/DNA topoisomerase II/histidine kinase"/>
    <property type="match status" value="1"/>
</dbReference>
<comment type="similarity">
    <text evidence="1">Belongs to the heat shock protein 90 family.</text>
</comment>
<dbReference type="GO" id="GO:0140662">
    <property type="term" value="F:ATP-dependent protein folding chaperone"/>
    <property type="evidence" value="ECO:0007669"/>
    <property type="project" value="InterPro"/>
</dbReference>
<dbReference type="Pfam" id="PF24391">
    <property type="entry name" value="HD-CE"/>
    <property type="match status" value="1"/>
</dbReference>
<dbReference type="Pfam" id="PF13589">
    <property type="entry name" value="HATPase_c_3"/>
    <property type="match status" value="1"/>
</dbReference>
<accession>A0A941DK03</accession>
<evidence type="ECO:0000259" key="5">
    <source>
        <dbReference type="Pfam" id="PF24391"/>
    </source>
</evidence>
<dbReference type="InterPro" id="IPR001404">
    <property type="entry name" value="Hsp90_fam"/>
</dbReference>
<dbReference type="EMBL" id="JAGSPN010000002">
    <property type="protein sequence ID" value="MBR7781380.1"/>
    <property type="molecule type" value="Genomic_DNA"/>
</dbReference>
<evidence type="ECO:0000256" key="4">
    <source>
        <dbReference type="ARBA" id="ARBA00023186"/>
    </source>
</evidence>
<evidence type="ECO:0000256" key="1">
    <source>
        <dbReference type="ARBA" id="ARBA00008239"/>
    </source>
</evidence>
<dbReference type="GO" id="GO:0005524">
    <property type="term" value="F:ATP binding"/>
    <property type="evidence" value="ECO:0007669"/>
    <property type="project" value="UniProtKB-KW"/>
</dbReference>
<keyword evidence="2" id="KW-0547">Nucleotide-binding</keyword>
<protein>
    <submittedName>
        <fullName evidence="6">ATP-binding protein</fullName>
    </submittedName>
</protein>